<dbReference type="FunFam" id="2.60.40.10:FF:001401">
    <property type="entry name" value="immunoglobulin-like and fibronectin type III domain-containing protein 1"/>
    <property type="match status" value="1"/>
</dbReference>
<feature type="compositionally biased region" description="Gly residues" evidence="12">
    <location>
        <begin position="1571"/>
        <end position="1612"/>
    </location>
</feature>
<evidence type="ECO:0000256" key="7">
    <source>
        <dbReference type="ARBA" id="ARBA00023242"/>
    </source>
</evidence>
<feature type="compositionally biased region" description="Gly residues" evidence="12">
    <location>
        <begin position="861"/>
        <end position="883"/>
    </location>
</feature>
<keyword evidence="4" id="KW-0677">Repeat</keyword>
<dbReference type="Pfam" id="PF07679">
    <property type="entry name" value="I-set"/>
    <property type="match status" value="4"/>
</dbReference>
<name>A0A8P0NTD6_CANLF</name>
<feature type="compositionally biased region" description="Gly residues" evidence="12">
    <location>
        <begin position="2051"/>
        <end position="2071"/>
    </location>
</feature>
<feature type="domain" description="Ig-like" evidence="13">
    <location>
        <begin position="30"/>
        <end position="121"/>
    </location>
</feature>
<evidence type="ECO:0000256" key="3">
    <source>
        <dbReference type="ARBA" id="ARBA00022490"/>
    </source>
</evidence>
<feature type="domain" description="Ig-like" evidence="13">
    <location>
        <begin position="3578"/>
        <end position="3666"/>
    </location>
</feature>
<feature type="compositionally biased region" description="Gly residues" evidence="12">
    <location>
        <begin position="2105"/>
        <end position="2116"/>
    </location>
</feature>
<dbReference type="InterPro" id="IPR013098">
    <property type="entry name" value="Ig_I-set"/>
</dbReference>
<feature type="compositionally biased region" description="Gly residues" evidence="12">
    <location>
        <begin position="2783"/>
        <end position="2809"/>
    </location>
</feature>
<feature type="compositionally biased region" description="Gly residues" evidence="12">
    <location>
        <begin position="660"/>
        <end position="677"/>
    </location>
</feature>
<dbReference type="InterPro" id="IPR036116">
    <property type="entry name" value="FN3_sf"/>
</dbReference>
<feature type="compositionally biased region" description="Gly residues" evidence="12">
    <location>
        <begin position="2390"/>
        <end position="2417"/>
    </location>
</feature>
<reference evidence="15" key="2">
    <citation type="submission" date="2025-08" db="UniProtKB">
        <authorList>
            <consortium name="Ensembl"/>
        </authorList>
    </citation>
    <scope>IDENTIFICATION</scope>
</reference>
<evidence type="ECO:0000256" key="4">
    <source>
        <dbReference type="ARBA" id="ARBA00022737"/>
    </source>
</evidence>
<dbReference type="Proteomes" id="UP000002254">
    <property type="component" value="Chromosome 7"/>
</dbReference>
<feature type="compositionally biased region" description="Basic and acidic residues" evidence="12">
    <location>
        <begin position="1253"/>
        <end position="1263"/>
    </location>
</feature>
<dbReference type="InterPro" id="IPR050964">
    <property type="entry name" value="Striated_Muscle_Regulatory"/>
</dbReference>
<feature type="compositionally biased region" description="Basic and acidic residues" evidence="12">
    <location>
        <begin position="577"/>
        <end position="595"/>
    </location>
</feature>
<evidence type="ECO:0000256" key="9">
    <source>
        <dbReference type="ARBA" id="ARBA00063480"/>
    </source>
</evidence>
<evidence type="ECO:0000256" key="1">
    <source>
        <dbReference type="ARBA" id="ARBA00004123"/>
    </source>
</evidence>
<feature type="region of interest" description="Disordered" evidence="12">
    <location>
        <begin position="412"/>
        <end position="462"/>
    </location>
</feature>
<feature type="compositionally biased region" description="Gly residues" evidence="12">
    <location>
        <begin position="911"/>
        <end position="930"/>
    </location>
</feature>
<feature type="compositionally biased region" description="Gly residues" evidence="12">
    <location>
        <begin position="2866"/>
        <end position="2878"/>
    </location>
</feature>
<dbReference type="CDD" id="cd00063">
    <property type="entry name" value="FN3"/>
    <property type="match status" value="4"/>
</dbReference>
<dbReference type="InterPro" id="IPR007110">
    <property type="entry name" value="Ig-like_dom"/>
</dbReference>
<feature type="compositionally biased region" description="Gly residues" evidence="12">
    <location>
        <begin position="987"/>
        <end position="999"/>
    </location>
</feature>
<dbReference type="Gene3D" id="2.60.40.10">
    <property type="entry name" value="Immunoglobulins"/>
    <property type="match status" value="10"/>
</dbReference>
<evidence type="ECO:0000313" key="15">
    <source>
        <dbReference type="Ensembl" id="ENSCAFP00000042775.3"/>
    </source>
</evidence>
<sequence length="3895" mass="389764">MAGKPAKKSSLHGVSIRQLVDEIPEGCSTPDFQQKPVPMALQEGKNAILRAVVCGEPRPEVHWESTQGALSNSSKYQISSAPGSKEHVLQINKLTGEDTDLYRCTAVNVYGEATCATRLLVIEVGFRKSRKRHKETQEDFKKELLDCRSLLKRRAPPPKKKVDLQQVWQLLMTADRKDYERICLKYGIVDYRGMLRKLQEMRKEHEDKVAKYVNAVSNLRHIRVSKEGVATFDLELDLKYSGSNIYLCKDGEMVPYGFDNQTKHSLRRLGKRYQFQIRDLHLEDAGIYQVKVEDVQIFSTELDASAIPSRVVVPLAEAHCEEQGDAVFECTLSSPCPHAAWSFRHRPLQPSDRYEVSVSPDELTHRLVVKGVRVSDMGPYSLSTGFHGSSAWLVVGGAGKDKSLLPTRADHQLQARRARASEAGDSRSFSGEGGELREQGPLEGYLNGAGPASGLPLTAGPETGGLGGHGYSLIGSDGTDGSAWDPGQARKGFLEADRGMATPSGENQLHAEGGWGRSLPGSPYLQGEGVESGWGLVEGQQQDLSRDSDGDRCGRLAGGWEAESRHPQVGGLQSSREGMESREDHGSPLHRHGQDRLCSAPLGPGRGETAPRGSQSGPGGSWSEEEVMEILPAGSLGGVEGGGDPSRERQKGATRTVWGSGTGPAGAGDSSGPGGPGARAYPGERASSSKIGLGPASWGPRAGRGADDGEAGGLWEPEESRGQRSVGKNSQEPSKPGSGKFFLGQGGPEAKAEEWLQAADQGPGRSAGGRDGYQSSPVGPGGPGGWEKGLQGLGGREGQETAGGWGEAGGGSGSFQYSQGWPAGQRGAAGAGRMESESTGPWDDTGASLSKSGAPHRPGMLGSGEGQGGAGGAQEAGLMGSGQGVDSRGHRPVGSPSLGALGAGEALGDPGLRGPGAMGSGPDFGNGSGMPRGKRGETGYDKDGLGGPGGMESRFGDGFGYAGRTGPENRAGYGGASAVSGEMGSADGTGRGVASGAPGGTESEEGGGYRHGSGVPGGTWSGKKDSDGPAVRGSGRFARLQSGSGGPDRGPAGDSGMPAEAEAASRGPGEGGPRGRLHSRGGLGSPGAAGSADGGGYGVSATTEALGEGHAEAESGVSGRIRPGSQPGDYGDFRPSGASGKGGHEHGSGEAGATDPRYLKAGGDGNDGVGSKDLGTRASATGAGHWDGTRFPRALAPHAGDGSGSQGPYGSADTLGYGGPGIQGPQQVGSGTAYRGGSKGLGSGGLGPGGEAGFRDSSGDHGGRGSGAEVGYKTGIGGSGGMGSVDEVDHRKAWGAPERMGSGGEAGHRDGLGGPGRTGPGGEIGDKDGLRGLGRMGMGSEAGYGDGFGGPGRMGMGSKAGYGDGLGGPGRMGIEGEAGYKDGLGGPGRMGMGGKAGYGDGLGGPGRMGIEGEAGYKDGLGGPGRMGMGGEAGYGDGLGGPGRMGIEGEAGYKDGLGGPGRMGMGGKAGYGDGLGGPGRMGIEGEAGYKDGLGGPGRMGMGGEAGYGDGLGGPGRMRMGGEAGYGDGLGGPGRMGIGGEAGYKDGLGGLGRMGMGSEAGYGDGLGGPGRMGKGGEAGYGDGLGGPGRRGMGGEAGYGDGFGGPGRMGMGGEAGYKDGLRGPGRMESGGEAGYKDGFGGPGRMGMGGEAGYGDGFGGPGRMGSGGEAGYKDGLVGPGRTGSGDEAGYGDGLGGPGRMGSGGEAGYKDGLGGPGRMGMGGEAGYKDGLGGPGRMGMGGEAGYGDGLGGPGRMEMGGEAGYKDGLEGPGRMGMGGEAGYKDGLGGPGRMGMGGEAGYGDGLGGPGRMEMGGEAGYKDGLEGPGRMGMGGETGYKDGLGGPGRMGMGGEAGYGDGLGGPGRMEMGGEAGYKDGLGGPGRMGMGGEAGYGDGFGGPGREGMAGEAGYKHGLGGPGRMGSGGEAVYKDGLGGPGRMGMGGEAGYKDGLGGPGRMGSGTEAGYGDGMGGPGRMGMGSEAGYKDGLGGPGRMGSGGEAGYKDGLGGPGRMGMGGEAGYKDGLGGPGSMGSGAEVGYGDGLGGPGRMGVGGKAGSKDGLEGPGRMGSGGETGYKDGLGGPGRMGMGGEAGYKDGFGGPGRMGMGGEAGYGDGLGGPGRMGVGGKAGSKDDLEGPGGMGSGGETGYKDGLGGPGRMGMGGEAGYGDGLGGPGRMGVGGKAGSKDGLGGPGRMGMGGESGYEDGLGGPGSMGSGAEVGYGDGLGGPGRMGVGGKAGYKDGLGGPGRMGSGGETGYKDGLGGPGKMGSGGEAGYKDGFGGPESMGSGAEVGYGDGLGGPGRMGVGGKAGSKDGLEGPGRMGPGAEAGYGDGMGGPGRMGMGSEAGYKDGLGGPGRMGSGGVAGSKDGLGGPGRMGSGAEAGYGDGLGGPGRIGSEGAAGSKDGLGGPGRMGPGAEAGYGDGMGGPGRMGMGSEAGYKDGLGGPGRMGSGTEAGYGDGLGGPGRMGIGSEAGYKGGLTGPGRIGSGGEAGYGDGLGDSQVIGSGSEAGYRDGLGPARGLGSGSEADYRGGSGGPEEIGSEGEVGYRDGSGKFGVTGTQAGLGYEGGPRSQEATGHGSKYWTASEGSGGGTSSKDGSEKARGMGPVKGAAPGMGSRMAGTLGTADGTTCRDSPRGPDVLGVQGGPQILSDGQDSKKGLGGSGTSGVPEAVGAVGSVGKSGVREWQGAAGTPGSRGDREAPSREGRSADKAGGSRAPGFLDGQGGVEGETWAGAAALESGHEQDFGKGGPGTADRGRAAGPGGLAPQGEVGGRGMGATRGDSVGTGQVLDSSWMPGEGSAGGRGASHTGVPGGEDQGLGPGSTGAGSQAPGSRASRSLQEKDATFSGIHEGLEGSRGRKGALGQEGAAGCQGPRFLDSKGSGPGRGRSTGPGDSGVLDKRDSSDRENGLPRKPGDLGPQGAWNGLDGTFGRKDSMDRSGGVQSLDFQLDKGQRGDRGSLGHQGSLGHHRSLGAENDKAQGPGALEGHEGWGAGESGGSDRRPGQLSSWSQRETEVEAGTAKRRGAEEARGPGQPLWGEDRESRGVTLPGDRSWEPPTHLGSRRGGLEGRSDISGQGRDATQSPRSRSKPGTGGFSTEARGPLGHFSRGLTDTEVQHGAPAVLSCTLTRDLGPGAWFKDGVKLGSQDGVTFEEEGLTRRLRIPRAQGTQAGKYAFVAGSQRSEATLRVHDRPVIAPDVTESLREPLVVKAGKPVTVKIPFQSHLPVQAAWKKDGVEVAGGSGRGPQVALGDGFTRLCLPSAGRKDGGRYSVTLSSEGGSARAEVTLQVIDKPQPPQGPLEVQDRHGAGVCLHWRPPRDDGGQALERYVVERRQAGRSTWLKVGEPPADSTTFTDTHVEQGKKYTFRVRAVTSEGAGEALESAEVLVAPEALPRPPSAPAIQAASSQGITLTWTAPRGPGSAHILGYLIEKRKKGSNTWTAVNAQPVPERRWTVTDVRQGCQYEFRVTAVSPAGPGEPGPPSDAVFARDPMRVPGPVRELQVTDTSHTSITLSWAPPDAQDGDAAQGYVVELRGSDGLQWSPCHPGTVPATTFTVKGLRPQEGYFVRVTAVNDGGRGQPTALDTVVQAMPVTVRPKFLMDSGTKDSRMVRAGDTVRVPISFEAAPIPEVTWLKDGLPLPKRNVTSTKEGLTQLLIPAASLSDSGLYTVVLRSLQGEEATYRFSLRVAACPRAPGPIRLQENVPGTVTAEWEASPDEAGEDPLYYEVLMRSSARGRWQQAADRVHTNHYTFLGVLPGHEYHFRVVAKNELGASLPSDTSEPWRIPRHRDKFTVKAPGHREPDLSQKPRFLVGLRTHLLPQGCECCMSCAVQGWPRPHVTWFKDDQSLAGHPTAYSTDVLGVCSLVIPSVSLRDGGQYKAVAENALGQAVSTATLIVVGREEEEEEEEEGGSEE</sequence>
<dbReference type="FunFam" id="2.60.40.10:FF:001231">
    <property type="entry name" value="Immunoglobulin-like and fibronectin type III domain containing 1"/>
    <property type="match status" value="1"/>
</dbReference>
<protein>
    <recommendedName>
        <fullName evidence="10">Immunoglobulin-like and fibronectin type III domain-containing protein 1</fullName>
    </recommendedName>
</protein>
<dbReference type="PANTHER" id="PTHR13817:SF138">
    <property type="entry name" value="IMMUNOGLOBULIN-LIKE AND FIBRONECTIN TYPE III DOMAIN-CONTAINING PROTEIN 1"/>
    <property type="match status" value="1"/>
</dbReference>
<dbReference type="PROSITE" id="PS50835">
    <property type="entry name" value="IG_LIKE"/>
    <property type="match status" value="3"/>
</dbReference>
<dbReference type="PROSITE" id="PS50853">
    <property type="entry name" value="FN3"/>
    <property type="match status" value="4"/>
</dbReference>
<dbReference type="FunFam" id="2.60.40.10:FF:001066">
    <property type="entry name" value="Obscurin-like protein 1 isoform 3"/>
    <property type="match status" value="1"/>
</dbReference>
<dbReference type="PANTHER" id="PTHR13817">
    <property type="entry name" value="TITIN"/>
    <property type="match status" value="1"/>
</dbReference>
<feature type="domain" description="Fibronectin type-III" evidence="14">
    <location>
        <begin position="3378"/>
        <end position="3475"/>
    </location>
</feature>
<feature type="compositionally biased region" description="Basic and acidic residues" evidence="12">
    <location>
        <begin position="2881"/>
        <end position="2899"/>
    </location>
</feature>
<proteinExistence type="predicted"/>
<dbReference type="InterPro" id="IPR040849">
    <property type="entry name" value="MyBP-C_THB"/>
</dbReference>
<feature type="compositionally biased region" description="Polar residues" evidence="12">
    <location>
        <begin position="2810"/>
        <end position="2822"/>
    </location>
</feature>
<dbReference type="FunFam" id="2.60.40.10:FF:000032">
    <property type="entry name" value="palladin isoform X1"/>
    <property type="match status" value="1"/>
</dbReference>
<comment type="subcellular location">
    <subcellularLocation>
        <location evidence="2">Cytoplasm</location>
        <location evidence="2">Myofibril</location>
        <location evidence="2">Sarcomere</location>
        <location evidence="2">Z line</location>
    </subcellularLocation>
    <subcellularLocation>
        <location evidence="1">Nucleus</location>
    </subcellularLocation>
</comment>
<dbReference type="FunFam" id="2.60.40.10:FF:000617">
    <property type="entry name" value="Immunoglobulin-like and fibronectin type III domain-containing 1"/>
    <property type="match status" value="1"/>
</dbReference>
<evidence type="ECO:0000256" key="11">
    <source>
        <dbReference type="SAM" id="Coils"/>
    </source>
</evidence>
<feature type="compositionally biased region" description="Gly residues" evidence="12">
    <location>
        <begin position="1237"/>
        <end position="1252"/>
    </location>
</feature>
<dbReference type="FunFam" id="2.60.40.10:FF:001232">
    <property type="entry name" value="Immunoglobulin-like and fibronectin type III domain-containing 1"/>
    <property type="match status" value="1"/>
</dbReference>
<feature type="compositionally biased region" description="Gly residues" evidence="12">
    <location>
        <begin position="1264"/>
        <end position="1283"/>
    </location>
</feature>
<feature type="domain" description="Fibronectin type-III" evidence="14">
    <location>
        <begin position="3278"/>
        <end position="3373"/>
    </location>
</feature>
<dbReference type="SMART" id="SM00409">
    <property type="entry name" value="IG"/>
    <property type="match status" value="5"/>
</dbReference>
<feature type="region of interest" description="Disordered" evidence="12">
    <location>
        <begin position="2471"/>
        <end position="3094"/>
    </location>
</feature>
<keyword evidence="5 11" id="KW-0175">Coiled coil</keyword>
<feature type="compositionally biased region" description="Gly residues" evidence="12">
    <location>
        <begin position="1009"/>
        <end position="1020"/>
    </location>
</feature>
<gene>
    <name evidence="15" type="primary">IGFN1</name>
</gene>
<organism evidence="15 16">
    <name type="scientific">Canis lupus familiaris</name>
    <name type="common">Dog</name>
    <name type="synonym">Canis familiaris</name>
    <dbReference type="NCBI Taxonomy" id="9615"/>
    <lineage>
        <taxon>Eukaryota</taxon>
        <taxon>Metazoa</taxon>
        <taxon>Chordata</taxon>
        <taxon>Craniata</taxon>
        <taxon>Vertebrata</taxon>
        <taxon>Euteleostomi</taxon>
        <taxon>Mammalia</taxon>
        <taxon>Eutheria</taxon>
        <taxon>Laurasiatheria</taxon>
        <taxon>Carnivora</taxon>
        <taxon>Caniformia</taxon>
        <taxon>Canidae</taxon>
        <taxon>Canis</taxon>
    </lineage>
</organism>
<feature type="compositionally biased region" description="Gly residues" evidence="12">
    <location>
        <begin position="2744"/>
        <end position="2762"/>
    </location>
</feature>
<feature type="region of interest" description="Disordered" evidence="12">
    <location>
        <begin position="2289"/>
        <end position="2448"/>
    </location>
</feature>
<feature type="compositionally biased region" description="Gly residues" evidence="12">
    <location>
        <begin position="635"/>
        <end position="644"/>
    </location>
</feature>
<feature type="compositionally biased region" description="Gly residues" evidence="12">
    <location>
        <begin position="1081"/>
        <end position="1098"/>
    </location>
</feature>
<dbReference type="GO" id="GO:0005634">
    <property type="term" value="C:nucleus"/>
    <property type="evidence" value="ECO:0007669"/>
    <property type="project" value="UniProtKB-SubCell"/>
</dbReference>
<feature type="domain" description="Ig-like" evidence="13">
    <location>
        <begin position="3783"/>
        <end position="3877"/>
    </location>
</feature>
<feature type="compositionally biased region" description="Basic and acidic residues" evidence="12">
    <location>
        <begin position="412"/>
        <end position="425"/>
    </location>
</feature>
<feature type="compositionally biased region" description="Basic and acidic residues" evidence="12">
    <location>
        <begin position="2932"/>
        <end position="2943"/>
    </location>
</feature>
<feature type="region of interest" description="Disordered" evidence="12">
    <location>
        <begin position="2105"/>
        <end position="2140"/>
    </location>
</feature>
<feature type="compositionally biased region" description="Low complexity" evidence="12">
    <location>
        <begin position="894"/>
        <end position="910"/>
    </location>
</feature>
<feature type="domain" description="Fibronectin type-III" evidence="14">
    <location>
        <begin position="3675"/>
        <end position="3769"/>
    </location>
</feature>
<accession>A0A8P0NTD6</accession>
<dbReference type="InterPro" id="IPR036179">
    <property type="entry name" value="Ig-like_dom_sf"/>
</dbReference>
<evidence type="ECO:0000259" key="14">
    <source>
        <dbReference type="PROSITE" id="PS50853"/>
    </source>
</evidence>
<dbReference type="SUPFAM" id="SSF49265">
    <property type="entry name" value="Fibronectin type III"/>
    <property type="match status" value="2"/>
</dbReference>
<dbReference type="InterPro" id="IPR013783">
    <property type="entry name" value="Ig-like_fold"/>
</dbReference>
<dbReference type="FunFam" id="2.60.40.10:FF:001267">
    <property type="entry name" value="Immunoglobulin-like and fibronectin type III domain containing 1"/>
    <property type="match status" value="1"/>
</dbReference>
<evidence type="ECO:0000256" key="10">
    <source>
        <dbReference type="ARBA" id="ARBA00071158"/>
    </source>
</evidence>
<feature type="region of interest" description="Disordered" evidence="12">
    <location>
        <begin position="1943"/>
        <end position="1998"/>
    </location>
</feature>
<dbReference type="Pfam" id="PF00041">
    <property type="entry name" value="fn3"/>
    <property type="match status" value="4"/>
</dbReference>
<feature type="compositionally biased region" description="Basic and acidic residues" evidence="12">
    <location>
        <begin position="934"/>
        <end position="944"/>
    </location>
</feature>
<comment type="subunit">
    <text evidence="9">Interacts with FLNC. Interacts with KY.</text>
</comment>
<keyword evidence="6" id="KW-1015">Disulfide bond</keyword>
<feature type="compositionally biased region" description="Gly residues" evidence="12">
    <location>
        <begin position="2124"/>
        <end position="2140"/>
    </location>
</feature>
<feature type="domain" description="Fibronectin type-III" evidence="14">
    <location>
        <begin position="3479"/>
        <end position="3574"/>
    </location>
</feature>
<dbReference type="SUPFAM" id="SSF48726">
    <property type="entry name" value="Immunoglobulin"/>
    <property type="match status" value="6"/>
</dbReference>
<feature type="compositionally biased region" description="Low complexity" evidence="12">
    <location>
        <begin position="2655"/>
        <end position="2665"/>
    </location>
</feature>
<dbReference type="Pfam" id="PF18362">
    <property type="entry name" value="THB"/>
    <property type="match status" value="1"/>
</dbReference>
<feature type="compositionally biased region" description="Basic and acidic residues" evidence="12">
    <location>
        <begin position="2680"/>
        <end position="2694"/>
    </location>
</feature>
<keyword evidence="7" id="KW-0539">Nucleus</keyword>
<evidence type="ECO:0000256" key="8">
    <source>
        <dbReference type="ARBA" id="ARBA00023319"/>
    </source>
</evidence>
<dbReference type="SMART" id="SM00408">
    <property type="entry name" value="IGc2"/>
    <property type="match status" value="3"/>
</dbReference>
<feature type="compositionally biased region" description="Gly residues" evidence="12">
    <location>
        <begin position="1312"/>
        <end position="1323"/>
    </location>
</feature>
<dbReference type="Ensembl" id="ENSCAFT00000047490.4">
    <property type="protein sequence ID" value="ENSCAFP00000042775.3"/>
    <property type="gene ID" value="ENSCAFG00000010829.6"/>
</dbReference>
<feature type="compositionally biased region" description="Gly residues" evidence="12">
    <location>
        <begin position="2303"/>
        <end position="2327"/>
    </location>
</feature>
<evidence type="ECO:0000256" key="2">
    <source>
        <dbReference type="ARBA" id="ARBA00004216"/>
    </source>
</evidence>
<feature type="compositionally biased region" description="Basic and acidic residues" evidence="12">
    <location>
        <begin position="544"/>
        <end position="554"/>
    </location>
</feature>
<reference evidence="15 16" key="1">
    <citation type="journal article" date="2005" name="Nature">
        <title>Genome sequence, comparative analysis and haplotype structure of the domestic dog.</title>
        <authorList>
            <consortium name="Broad Sequencing Platform"/>
            <person name="Lindblad-Toh K."/>
            <person name="Wade C.M."/>
            <person name="Mikkelsen T.S."/>
            <person name="Karlsson E.K."/>
            <person name="Jaffe D.B."/>
            <person name="Kamal M."/>
            <person name="Clamp M."/>
            <person name="Chang J.L."/>
            <person name="Kulbokas E.J. III"/>
            <person name="Zody M.C."/>
            <person name="Mauceli E."/>
            <person name="Xie X."/>
            <person name="Breen M."/>
            <person name="Wayne R.K."/>
            <person name="Ostrander E.A."/>
            <person name="Ponting C.P."/>
            <person name="Galibert F."/>
            <person name="Smith D.R."/>
            <person name="DeJong P.J."/>
            <person name="Kirkness E."/>
            <person name="Alvarez P."/>
            <person name="Biagi T."/>
            <person name="Brockman W."/>
            <person name="Butler J."/>
            <person name="Chin C.W."/>
            <person name="Cook A."/>
            <person name="Cuff J."/>
            <person name="Daly M.J."/>
            <person name="DeCaprio D."/>
            <person name="Gnerre S."/>
            <person name="Grabherr M."/>
            <person name="Kellis M."/>
            <person name="Kleber M."/>
            <person name="Bardeleben C."/>
            <person name="Goodstadt L."/>
            <person name="Heger A."/>
            <person name="Hitte C."/>
            <person name="Kim L."/>
            <person name="Koepfli K.P."/>
            <person name="Parker H.G."/>
            <person name="Pollinger J.P."/>
            <person name="Searle S.M."/>
            <person name="Sutter N.B."/>
            <person name="Thomas R."/>
            <person name="Webber C."/>
            <person name="Baldwin J."/>
            <person name="Abebe A."/>
            <person name="Abouelleil A."/>
            <person name="Aftuck L."/>
            <person name="Ait-Zahra M."/>
            <person name="Aldredge T."/>
            <person name="Allen N."/>
            <person name="An P."/>
            <person name="Anderson S."/>
            <person name="Antoine C."/>
            <person name="Arachchi H."/>
            <person name="Aslam A."/>
            <person name="Ayotte L."/>
            <person name="Bachantsang P."/>
            <person name="Barry A."/>
            <person name="Bayul T."/>
            <person name="Benamara M."/>
            <person name="Berlin A."/>
            <person name="Bessette D."/>
            <person name="Blitshteyn B."/>
            <person name="Bloom T."/>
            <person name="Blye J."/>
            <person name="Boguslavskiy L."/>
            <person name="Bonnet C."/>
            <person name="Boukhgalter B."/>
            <person name="Brown A."/>
            <person name="Cahill P."/>
            <person name="Calixte N."/>
            <person name="Camarata J."/>
            <person name="Cheshatsang Y."/>
            <person name="Chu J."/>
            <person name="Citroen M."/>
            <person name="Collymore A."/>
            <person name="Cooke P."/>
            <person name="Dawoe T."/>
            <person name="Daza R."/>
            <person name="Decktor K."/>
            <person name="DeGray S."/>
            <person name="Dhargay N."/>
            <person name="Dooley K."/>
            <person name="Dooley K."/>
            <person name="Dorje P."/>
            <person name="Dorjee K."/>
            <person name="Dorris L."/>
            <person name="Duffey N."/>
            <person name="Dupes A."/>
            <person name="Egbiremolen O."/>
            <person name="Elong R."/>
            <person name="Falk J."/>
            <person name="Farina A."/>
            <person name="Faro S."/>
            <person name="Ferguson D."/>
            <person name="Ferreira P."/>
            <person name="Fisher S."/>
            <person name="FitzGerald M."/>
            <person name="Foley K."/>
            <person name="Foley C."/>
            <person name="Franke A."/>
            <person name="Friedrich D."/>
            <person name="Gage D."/>
            <person name="Garber M."/>
            <person name="Gearin G."/>
            <person name="Giannoukos G."/>
            <person name="Goode T."/>
            <person name="Goyette A."/>
            <person name="Graham J."/>
            <person name="Grandbois E."/>
            <person name="Gyaltsen K."/>
            <person name="Hafez N."/>
            <person name="Hagopian D."/>
            <person name="Hagos B."/>
            <person name="Hall J."/>
            <person name="Healy C."/>
            <person name="Hegarty R."/>
            <person name="Honan T."/>
            <person name="Horn A."/>
            <person name="Houde N."/>
            <person name="Hughes L."/>
            <person name="Hunnicutt L."/>
            <person name="Husby M."/>
            <person name="Jester B."/>
            <person name="Jones C."/>
            <person name="Kamat A."/>
            <person name="Kanga B."/>
            <person name="Kells C."/>
            <person name="Khazanovich D."/>
            <person name="Kieu A.C."/>
            <person name="Kisner P."/>
            <person name="Kumar M."/>
            <person name="Lance K."/>
            <person name="Landers T."/>
            <person name="Lara M."/>
            <person name="Lee W."/>
            <person name="Leger J.P."/>
            <person name="Lennon N."/>
            <person name="Leuper L."/>
            <person name="LeVine S."/>
            <person name="Liu J."/>
            <person name="Liu X."/>
            <person name="Lokyitsang Y."/>
            <person name="Lokyitsang T."/>
            <person name="Lui A."/>
            <person name="Macdonald J."/>
            <person name="Major J."/>
            <person name="Marabella R."/>
            <person name="Maru K."/>
            <person name="Matthews C."/>
            <person name="McDonough S."/>
            <person name="Mehta T."/>
            <person name="Meldrim J."/>
            <person name="Melnikov A."/>
            <person name="Meneus L."/>
            <person name="Mihalev A."/>
            <person name="Mihova T."/>
            <person name="Miller K."/>
            <person name="Mittelman R."/>
            <person name="Mlenga V."/>
            <person name="Mulrain L."/>
            <person name="Munson G."/>
            <person name="Navidi A."/>
            <person name="Naylor J."/>
            <person name="Nguyen T."/>
            <person name="Nguyen N."/>
            <person name="Nguyen C."/>
            <person name="Nguyen T."/>
            <person name="Nicol R."/>
            <person name="Norbu N."/>
            <person name="Norbu C."/>
            <person name="Novod N."/>
            <person name="Nyima T."/>
            <person name="Olandt P."/>
            <person name="O'Neill B."/>
            <person name="O'Neill K."/>
            <person name="Osman S."/>
            <person name="Oyono L."/>
            <person name="Patti C."/>
            <person name="Perrin D."/>
            <person name="Phunkhang P."/>
            <person name="Pierre F."/>
            <person name="Priest M."/>
            <person name="Rachupka A."/>
            <person name="Raghuraman S."/>
            <person name="Rameau R."/>
            <person name="Ray V."/>
            <person name="Raymond C."/>
            <person name="Rege F."/>
            <person name="Rise C."/>
            <person name="Rogers J."/>
            <person name="Rogov P."/>
            <person name="Sahalie J."/>
            <person name="Settipalli S."/>
            <person name="Sharpe T."/>
            <person name="Shea T."/>
            <person name="Sheehan M."/>
            <person name="Sherpa N."/>
            <person name="Shi J."/>
            <person name="Shih D."/>
            <person name="Sloan J."/>
            <person name="Smith C."/>
            <person name="Sparrow T."/>
            <person name="Stalker J."/>
            <person name="Stange-Thomann N."/>
            <person name="Stavropoulos S."/>
            <person name="Stone C."/>
            <person name="Stone S."/>
            <person name="Sykes S."/>
            <person name="Tchuinga P."/>
            <person name="Tenzing P."/>
            <person name="Tesfaye S."/>
            <person name="Thoulutsang D."/>
            <person name="Thoulutsang Y."/>
            <person name="Topham K."/>
            <person name="Topping I."/>
            <person name="Tsamla T."/>
            <person name="Vassiliev H."/>
            <person name="Venkataraman V."/>
            <person name="Vo A."/>
            <person name="Wangchuk T."/>
            <person name="Wangdi T."/>
            <person name="Weiand M."/>
            <person name="Wilkinson J."/>
            <person name="Wilson A."/>
            <person name="Yadav S."/>
            <person name="Yang S."/>
            <person name="Yang X."/>
            <person name="Young G."/>
            <person name="Yu Q."/>
            <person name="Zainoun J."/>
            <person name="Zembek L."/>
            <person name="Zimmer A."/>
            <person name="Lander E.S."/>
        </authorList>
    </citation>
    <scope>NUCLEOTIDE SEQUENCE [LARGE SCALE GENOMIC DNA]</scope>
    <source>
        <strain evidence="15">Boxer</strain>
    </source>
</reference>
<dbReference type="SMART" id="SM00060">
    <property type="entry name" value="FN3"/>
    <property type="match status" value="4"/>
</dbReference>
<dbReference type="FunFam" id="2.60.40.10:FF:001435">
    <property type="entry name" value="Immunoglobulin-like and fibronectin type III domain-containing 1"/>
    <property type="match status" value="1"/>
</dbReference>
<feature type="compositionally biased region" description="Gly residues" evidence="12">
    <location>
        <begin position="1976"/>
        <end position="1998"/>
    </location>
</feature>
<feature type="coiled-coil region" evidence="11">
    <location>
        <begin position="188"/>
        <end position="215"/>
    </location>
</feature>
<keyword evidence="8" id="KW-0393">Immunoglobulin domain</keyword>
<feature type="region of interest" description="Disordered" evidence="12">
    <location>
        <begin position="503"/>
        <end position="1338"/>
    </location>
</feature>
<keyword evidence="3" id="KW-0963">Cytoplasm</keyword>
<dbReference type="InterPro" id="IPR003961">
    <property type="entry name" value="FN3_dom"/>
</dbReference>
<feature type="compositionally biased region" description="Gly residues" evidence="12">
    <location>
        <begin position="1943"/>
        <end position="1967"/>
    </location>
</feature>
<feature type="region of interest" description="Disordered" evidence="12">
    <location>
        <begin position="1571"/>
        <end position="1635"/>
    </location>
</feature>
<feature type="compositionally biased region" description="Gly residues" evidence="12">
    <location>
        <begin position="2336"/>
        <end position="2381"/>
    </location>
</feature>
<evidence type="ECO:0000256" key="6">
    <source>
        <dbReference type="ARBA" id="ARBA00023157"/>
    </source>
</evidence>
<evidence type="ECO:0000313" key="16">
    <source>
        <dbReference type="Proteomes" id="UP000002254"/>
    </source>
</evidence>
<evidence type="ECO:0000259" key="13">
    <source>
        <dbReference type="PROSITE" id="PS50835"/>
    </source>
</evidence>
<feature type="compositionally biased region" description="Gly residues" evidence="12">
    <location>
        <begin position="2471"/>
        <end position="2482"/>
    </location>
</feature>
<dbReference type="GO" id="GO:0030018">
    <property type="term" value="C:Z disc"/>
    <property type="evidence" value="ECO:0007669"/>
    <property type="project" value="UniProtKB-SubCell"/>
</dbReference>
<dbReference type="FunFam" id="2.60.40.10:FF:001097">
    <property type="entry name" value="Immunoglobulin-like and fibronectin type III domain-containing protein 1"/>
    <property type="match status" value="1"/>
</dbReference>
<feature type="compositionally biased region" description="Low complexity" evidence="12">
    <location>
        <begin position="814"/>
        <end position="833"/>
    </location>
</feature>
<evidence type="ECO:0000256" key="12">
    <source>
        <dbReference type="SAM" id="MobiDB-lite"/>
    </source>
</evidence>
<feature type="compositionally biased region" description="Gly residues" evidence="12">
    <location>
        <begin position="779"/>
        <end position="813"/>
    </location>
</feature>
<dbReference type="InterPro" id="IPR003598">
    <property type="entry name" value="Ig_sub2"/>
</dbReference>
<feature type="region of interest" description="Disordered" evidence="12">
    <location>
        <begin position="2037"/>
        <end position="2071"/>
    </location>
</feature>
<feature type="compositionally biased region" description="Low complexity" evidence="12">
    <location>
        <begin position="1058"/>
        <end position="1067"/>
    </location>
</feature>
<feature type="compositionally biased region" description="Gly residues" evidence="12">
    <location>
        <begin position="2426"/>
        <end position="2448"/>
    </location>
</feature>
<dbReference type="InterPro" id="IPR003599">
    <property type="entry name" value="Ig_sub"/>
</dbReference>
<dbReference type="FunFam" id="2.60.40.10:FF:001438">
    <property type="entry name" value="Immunoglobulin-like and fibronectin type III domain-containing protein 1"/>
    <property type="match status" value="1"/>
</dbReference>
<evidence type="ECO:0000256" key="5">
    <source>
        <dbReference type="ARBA" id="ARBA00023054"/>
    </source>
</evidence>